<reference evidence="2 3" key="1">
    <citation type="submission" date="2019-09" db="EMBL/GenBank/DDBJ databases">
        <title>YIM 48816 draft genome.</title>
        <authorList>
            <person name="Jiang L."/>
        </authorList>
    </citation>
    <scope>NUCLEOTIDE SEQUENCE [LARGE SCALE GENOMIC DNA]</scope>
    <source>
        <strain evidence="2 3">YIM 48816</strain>
    </source>
</reference>
<dbReference type="GO" id="GO:0003677">
    <property type="term" value="F:DNA binding"/>
    <property type="evidence" value="ECO:0007669"/>
    <property type="project" value="InterPro"/>
</dbReference>
<evidence type="ECO:0000259" key="1">
    <source>
        <dbReference type="PROSITE" id="PS50943"/>
    </source>
</evidence>
<dbReference type="InterPro" id="IPR001387">
    <property type="entry name" value="Cro/C1-type_HTH"/>
</dbReference>
<dbReference type="PROSITE" id="PS50943">
    <property type="entry name" value="HTH_CROC1"/>
    <property type="match status" value="1"/>
</dbReference>
<gene>
    <name evidence="2" type="ORF">F6X53_20735</name>
</gene>
<evidence type="ECO:0000313" key="3">
    <source>
        <dbReference type="Proteomes" id="UP000474159"/>
    </source>
</evidence>
<dbReference type="SUPFAM" id="SSF47413">
    <property type="entry name" value="lambda repressor-like DNA-binding domains"/>
    <property type="match status" value="1"/>
</dbReference>
<sequence>MTDAQIRAARGLLAWTISDLAERSGVQQGTITALETGQTLGDPKVCDVIARTFEGAGVILLDNCCTAEGGPGVRLRRHGPCDEGLHPNQLSTENDQ</sequence>
<proteinExistence type="predicted"/>
<dbReference type="SMART" id="SM00530">
    <property type="entry name" value="HTH_XRE"/>
    <property type="match status" value="1"/>
</dbReference>
<keyword evidence="3" id="KW-1185">Reference proteome</keyword>
<feature type="domain" description="HTH cro/C1-type" evidence="1">
    <location>
        <begin position="6"/>
        <end position="60"/>
    </location>
</feature>
<protein>
    <submittedName>
        <fullName evidence="2">Helix-turn-helix transcriptional regulator</fullName>
    </submittedName>
</protein>
<dbReference type="Pfam" id="PF01381">
    <property type="entry name" value="HTH_3"/>
    <property type="match status" value="1"/>
</dbReference>
<organism evidence="2 3">
    <name type="scientific">Methylobacterium soli</name>
    <dbReference type="NCBI Taxonomy" id="553447"/>
    <lineage>
        <taxon>Bacteria</taxon>
        <taxon>Pseudomonadati</taxon>
        <taxon>Pseudomonadota</taxon>
        <taxon>Alphaproteobacteria</taxon>
        <taxon>Hyphomicrobiales</taxon>
        <taxon>Methylobacteriaceae</taxon>
        <taxon>Methylobacterium</taxon>
    </lineage>
</organism>
<comment type="caution">
    <text evidence="2">The sequence shown here is derived from an EMBL/GenBank/DDBJ whole genome shotgun (WGS) entry which is preliminary data.</text>
</comment>
<evidence type="ECO:0000313" key="2">
    <source>
        <dbReference type="EMBL" id="KAB1077114.1"/>
    </source>
</evidence>
<dbReference type="AlphaFoldDB" id="A0A6L3SX06"/>
<dbReference type="Gene3D" id="1.10.260.40">
    <property type="entry name" value="lambda repressor-like DNA-binding domains"/>
    <property type="match status" value="1"/>
</dbReference>
<dbReference type="EMBL" id="VZZK01000024">
    <property type="protein sequence ID" value="KAB1077114.1"/>
    <property type="molecule type" value="Genomic_DNA"/>
</dbReference>
<dbReference type="CDD" id="cd00093">
    <property type="entry name" value="HTH_XRE"/>
    <property type="match status" value="1"/>
</dbReference>
<dbReference type="OrthoDB" id="4419620at2"/>
<dbReference type="Proteomes" id="UP000474159">
    <property type="component" value="Unassembled WGS sequence"/>
</dbReference>
<accession>A0A6L3SX06</accession>
<dbReference type="RefSeq" id="WP_151002172.1">
    <property type="nucleotide sequence ID" value="NZ_VZZK01000024.1"/>
</dbReference>
<dbReference type="InterPro" id="IPR010982">
    <property type="entry name" value="Lambda_DNA-bd_dom_sf"/>
</dbReference>
<name>A0A6L3SX06_9HYPH</name>